<dbReference type="OrthoDB" id="25002at2759"/>
<dbReference type="PANTHER" id="PTHR10026">
    <property type="entry name" value="CYCLIN"/>
    <property type="match status" value="1"/>
</dbReference>
<name>A0A137P632_CONC2</name>
<sequence>MKSSRLYLNSTPSDSTLVQGKTYFTRTEIEYALYKTQIDPQIQQTLLLASIYLMRLGCLNGFPRTTINRSLIYLNQLSLVYNFRDYCIKNICLACLFVACKAEDTVKKLKDIISTSNNLKESRFQQLFHNPNDPENQKSSSKLDTPNGSNTVTADLISTPNDGTVLDELIQLIHRYELMILELNSYNFNLDHPQTYVIKFGRIYHAPSSFIRLAWELSHFTYLSHLCLQYPPHLIACGSYVIATHLKSNLSPFLNYPTWFQTYFCEKETLYGYISQLIELLITVLKSPTSYLIVDSSISSISIMELNQIKLKLVQQGLWLEFNQFKFDEKNLYKIKIWLNIHKKLKKSTENSGEVEIRFGFQDKMP</sequence>
<dbReference type="Proteomes" id="UP000070444">
    <property type="component" value="Unassembled WGS sequence"/>
</dbReference>
<dbReference type="SMART" id="SM00385">
    <property type="entry name" value="CYCLIN"/>
    <property type="match status" value="2"/>
</dbReference>
<feature type="domain" description="Cyclin-like" evidence="1">
    <location>
        <begin position="51"/>
        <end position="182"/>
    </location>
</feature>
<dbReference type="GO" id="GO:0006357">
    <property type="term" value="P:regulation of transcription by RNA polymerase II"/>
    <property type="evidence" value="ECO:0007669"/>
    <property type="project" value="InterPro"/>
</dbReference>
<dbReference type="SUPFAM" id="SSF47954">
    <property type="entry name" value="Cyclin-like"/>
    <property type="match status" value="2"/>
</dbReference>
<dbReference type="STRING" id="796925.A0A137P632"/>
<feature type="domain" description="Cyclin-like" evidence="1">
    <location>
        <begin position="195"/>
        <end position="279"/>
    </location>
</feature>
<dbReference type="AlphaFoldDB" id="A0A137P632"/>
<dbReference type="InterPro" id="IPR036915">
    <property type="entry name" value="Cyclin-like_sf"/>
</dbReference>
<evidence type="ECO:0000259" key="1">
    <source>
        <dbReference type="SMART" id="SM00385"/>
    </source>
</evidence>
<dbReference type="EMBL" id="KQ964502">
    <property type="protein sequence ID" value="KXN70446.1"/>
    <property type="molecule type" value="Genomic_DNA"/>
</dbReference>
<proteinExistence type="predicted"/>
<dbReference type="Gene3D" id="1.10.472.10">
    <property type="entry name" value="Cyclin-like"/>
    <property type="match status" value="2"/>
</dbReference>
<gene>
    <name evidence="2" type="ORF">CONCODRAFT_7000</name>
</gene>
<accession>A0A137P632</accession>
<organism evidence="2 3">
    <name type="scientific">Conidiobolus coronatus (strain ATCC 28846 / CBS 209.66 / NRRL 28638)</name>
    <name type="common">Delacroixia coronata</name>
    <dbReference type="NCBI Taxonomy" id="796925"/>
    <lineage>
        <taxon>Eukaryota</taxon>
        <taxon>Fungi</taxon>
        <taxon>Fungi incertae sedis</taxon>
        <taxon>Zoopagomycota</taxon>
        <taxon>Entomophthoromycotina</taxon>
        <taxon>Entomophthoromycetes</taxon>
        <taxon>Entomophthorales</taxon>
        <taxon>Ancylistaceae</taxon>
        <taxon>Conidiobolus</taxon>
    </lineage>
</organism>
<evidence type="ECO:0000313" key="2">
    <source>
        <dbReference type="EMBL" id="KXN70446.1"/>
    </source>
</evidence>
<dbReference type="GO" id="GO:0016538">
    <property type="term" value="F:cyclin-dependent protein serine/threonine kinase regulator activity"/>
    <property type="evidence" value="ECO:0007669"/>
    <property type="project" value="InterPro"/>
</dbReference>
<dbReference type="CDD" id="cd20546">
    <property type="entry name" value="CYCLIN_SpCG1C_ScCTK2-like_rpt2"/>
    <property type="match status" value="1"/>
</dbReference>
<reference evidence="2 3" key="1">
    <citation type="journal article" date="2015" name="Genome Biol. Evol.">
        <title>Phylogenomic analyses indicate that early fungi evolved digesting cell walls of algal ancestors of land plants.</title>
        <authorList>
            <person name="Chang Y."/>
            <person name="Wang S."/>
            <person name="Sekimoto S."/>
            <person name="Aerts A.L."/>
            <person name="Choi C."/>
            <person name="Clum A."/>
            <person name="LaButti K.M."/>
            <person name="Lindquist E.A."/>
            <person name="Yee Ngan C."/>
            <person name="Ohm R.A."/>
            <person name="Salamov A.A."/>
            <person name="Grigoriev I.V."/>
            <person name="Spatafora J.W."/>
            <person name="Berbee M.L."/>
        </authorList>
    </citation>
    <scope>NUCLEOTIDE SEQUENCE [LARGE SCALE GENOMIC DNA]</scope>
    <source>
        <strain evidence="2 3">NRRL 28638</strain>
    </source>
</reference>
<dbReference type="InterPro" id="IPR043198">
    <property type="entry name" value="Cyclin/Ssn8"/>
</dbReference>
<keyword evidence="3" id="KW-1185">Reference proteome</keyword>
<protein>
    <recommendedName>
        <fullName evidence="1">Cyclin-like domain-containing protein</fullName>
    </recommendedName>
</protein>
<dbReference type="InterPro" id="IPR013763">
    <property type="entry name" value="Cyclin-like_dom"/>
</dbReference>
<evidence type="ECO:0000313" key="3">
    <source>
        <dbReference type="Proteomes" id="UP000070444"/>
    </source>
</evidence>